<dbReference type="PANTHER" id="PTHR46322:SF1">
    <property type="entry name" value="PUROMYCIN-SENSITIVE AMINOPEPTIDASE"/>
    <property type="match status" value="1"/>
</dbReference>
<dbReference type="FunFam" id="2.60.40.1730:FF:000005">
    <property type="entry name" value="Aminopeptidase N"/>
    <property type="match status" value="1"/>
</dbReference>
<dbReference type="GO" id="GO:0008237">
    <property type="term" value="F:metallopeptidase activity"/>
    <property type="evidence" value="ECO:0007669"/>
    <property type="project" value="UniProtKB-UniRule"/>
</dbReference>
<feature type="domain" description="Aminopeptidase N-like N-terminal" evidence="17">
    <location>
        <begin position="100"/>
        <end position="196"/>
    </location>
</feature>
<keyword evidence="7" id="KW-0645">Protease</keyword>
<dbReference type="InterPro" id="IPR001930">
    <property type="entry name" value="Peptidase_M1"/>
</dbReference>
<evidence type="ECO:0000256" key="8">
    <source>
        <dbReference type="ARBA" id="ARBA00022723"/>
    </source>
</evidence>
<dbReference type="FunFam" id="3.30.2010.30:FF:000002">
    <property type="entry name" value="Putative aminopeptidase N"/>
    <property type="match status" value="1"/>
</dbReference>
<protein>
    <recommendedName>
        <fullName evidence="5 13">Aminopeptidase N</fullName>
        <ecNumber evidence="4 13">3.4.11.2</ecNumber>
    </recommendedName>
</protein>
<evidence type="ECO:0000256" key="12">
    <source>
        <dbReference type="ARBA" id="ARBA00059739"/>
    </source>
</evidence>
<dbReference type="Pfam" id="PF01433">
    <property type="entry name" value="Peptidase_M1"/>
    <property type="match status" value="1"/>
</dbReference>
<evidence type="ECO:0000256" key="6">
    <source>
        <dbReference type="ARBA" id="ARBA00022438"/>
    </source>
</evidence>
<sequence length="888" mass="98726">MTRVENAAGPQVKRLSDYTPPAFMIDTVALDFDLRDGETKVASTLQGRRNPQTTDITDVLELDGQGLRLLSISLNGAAVPEGGYRIEGDKLFLSAVPENFTLEIVTTIEPEKNTALEGLYMSDGMYCTQCEAEGFRRITYFPDRPDVMAVYTTRLEADADRFPVLLSNGNLMQSGMLDEGRHFAVWHDPFPKPSYLFAAVAGDLACVRDSFRTMSGREVELRVYVEHGNEHLTGHTMDSLKRSMKWDEERFGLEYDLDLFMIVAVSHFNMGAMENKGLNIFNSKFVLADPQTATDADYERLEGIVAHEYFHNWTGNRVTCRDWFQLSLKEGLTVFRDQEFTSDTHSRGVKRVADARLLRAVQFPEDAGPTAHPVRPESYLEINNFYTVTIYEKGAEVIRMIHELLGADAFRRGMDLYFERHDGQAVRCEDFVAAMEDASGIDLGQFRLWYSQSGTPELEVDLAHDPDAKTATLKVRQILPPTPGQPAKEPMLIPLSMALLDGEGQALPLQLLGENAEDIPKARVLPVSQSEQVFVFENVDDRPVPSLLRGFSAPVRLRTNRTAEQECFLYRHDDDPFARWDAGQAYLTGALTAAARKGRYDAVLDDDFLQAVGEILSGPDIEPAFAAELLTLPGESVLADAMTPADPEAIHAARNAARREIGLRHAGLFQESYDRLSIAHDPEDMSTAAMGSRALKAVALGYLVAGGDTGAVALAALQAAAATTMTESMSALQALNNVDCPERRDAMKAFHDRWQDTPLVLDKWFTLSATSSLPDTLETVKRLLEHPKFDLATPNRVRAVIGAFSSGNPVRFHAPDGAGYNFLADQVVRLDEMNPQVAARLVAPLTRWKRYDEARQRMMRQCLERIRRYAGLSPDVTELVAKGLGEES</sequence>
<dbReference type="PANTHER" id="PTHR46322">
    <property type="entry name" value="PUROMYCIN-SENSITIVE AMINOPEPTIDASE"/>
    <property type="match status" value="1"/>
</dbReference>
<dbReference type="RefSeq" id="WP_257769403.1">
    <property type="nucleotide sequence ID" value="NZ_CP102480.1"/>
</dbReference>
<dbReference type="SUPFAM" id="SSF63737">
    <property type="entry name" value="Leukotriene A4 hydrolase N-terminal domain"/>
    <property type="match status" value="1"/>
</dbReference>
<evidence type="ECO:0000256" key="13">
    <source>
        <dbReference type="NCBIfam" id="TIGR02414"/>
    </source>
</evidence>
<dbReference type="AlphaFoldDB" id="A0A9J7AXX7"/>
<evidence type="ECO:0000256" key="10">
    <source>
        <dbReference type="ARBA" id="ARBA00022833"/>
    </source>
</evidence>
<dbReference type="EC" id="3.4.11.2" evidence="4 13"/>
<dbReference type="Gene3D" id="2.60.40.1730">
    <property type="entry name" value="tricorn interacting facor f3 domain"/>
    <property type="match status" value="1"/>
</dbReference>
<keyword evidence="6 18" id="KW-0031">Aminopeptidase</keyword>
<keyword evidence="8" id="KW-0479">Metal-binding</keyword>
<reference evidence="18" key="1">
    <citation type="submission" date="2022-08" db="EMBL/GenBank/DDBJ databases">
        <title>Nisaea acidiphila sp. nov., isolated from a marine algal debris and emended description of the genus Nisaea Urios et al. 2008.</title>
        <authorList>
            <person name="Kwon K."/>
        </authorList>
    </citation>
    <scope>NUCLEOTIDE SEQUENCE</scope>
    <source>
        <strain evidence="18">MEBiC11861</strain>
    </source>
</reference>
<dbReference type="EMBL" id="CP102480">
    <property type="protein sequence ID" value="UUX50277.1"/>
    <property type="molecule type" value="Genomic_DNA"/>
</dbReference>
<evidence type="ECO:0000256" key="9">
    <source>
        <dbReference type="ARBA" id="ARBA00022801"/>
    </source>
</evidence>
<name>A0A9J7AXX7_9PROT</name>
<feature type="domain" description="Peptidase M1 alanyl aminopeptidase C-terminal" evidence="16">
    <location>
        <begin position="564"/>
        <end position="884"/>
    </location>
</feature>
<dbReference type="FunFam" id="1.10.390.10:FF:000002">
    <property type="entry name" value="Aminopeptidase N"/>
    <property type="match status" value="1"/>
</dbReference>
<comment type="function">
    <text evidence="12">Aminopeptidase N is involved in the degradation of intracellular peptides generated by protein breakdown during normal growth as well as in response to nutrient starvation.</text>
</comment>
<dbReference type="InterPro" id="IPR024601">
    <property type="entry name" value="Peptidase_M1_pepN_C"/>
</dbReference>
<dbReference type="InterPro" id="IPR037144">
    <property type="entry name" value="Peptidase_M1_pepN_C_sf"/>
</dbReference>
<comment type="cofactor">
    <cofactor evidence="2">
        <name>Zn(2+)</name>
        <dbReference type="ChEBI" id="CHEBI:29105"/>
    </cofactor>
</comment>
<keyword evidence="10" id="KW-0862">Zinc</keyword>
<evidence type="ECO:0000313" key="19">
    <source>
        <dbReference type="Proteomes" id="UP001060336"/>
    </source>
</evidence>
<evidence type="ECO:0000256" key="5">
    <source>
        <dbReference type="ARBA" id="ARBA00015611"/>
    </source>
</evidence>
<dbReference type="Pfam" id="PF17900">
    <property type="entry name" value="Peptidase_M1_N"/>
    <property type="match status" value="1"/>
</dbReference>
<keyword evidence="9 18" id="KW-0378">Hydrolase</keyword>
<feature type="domain" description="Peptidase M1 membrane alanine aminopeptidase" evidence="14">
    <location>
        <begin position="236"/>
        <end position="446"/>
    </location>
</feature>
<dbReference type="InterPro" id="IPR042097">
    <property type="entry name" value="Aminopeptidase_N-like_N_sf"/>
</dbReference>
<feature type="domain" description="Peptidase M1 alanyl aminopeptidase Ig-like fold" evidence="15">
    <location>
        <begin position="454"/>
        <end position="559"/>
    </location>
</feature>
<dbReference type="FunFam" id="2.60.40.1840:FF:000001">
    <property type="entry name" value="Aminopeptidase N"/>
    <property type="match status" value="1"/>
</dbReference>
<evidence type="ECO:0000259" key="15">
    <source>
        <dbReference type="Pfam" id="PF11940"/>
    </source>
</evidence>
<dbReference type="InterPro" id="IPR038438">
    <property type="entry name" value="PepN_Ig-like_sf"/>
</dbReference>
<evidence type="ECO:0000259" key="16">
    <source>
        <dbReference type="Pfam" id="PF17432"/>
    </source>
</evidence>
<dbReference type="Pfam" id="PF11940">
    <property type="entry name" value="DUF3458"/>
    <property type="match status" value="1"/>
</dbReference>
<dbReference type="InterPro" id="IPR014782">
    <property type="entry name" value="Peptidase_M1_dom"/>
</dbReference>
<comment type="similarity">
    <text evidence="3">Belongs to the peptidase M1 family.</text>
</comment>
<dbReference type="InterPro" id="IPR045357">
    <property type="entry name" value="Aminopeptidase_N-like_N"/>
</dbReference>
<comment type="catalytic activity">
    <reaction evidence="1">
        <text>Release of an N-terminal amino acid, Xaa-|-Yaa- from a peptide, amide or arylamide. Xaa is preferably Ala, but may be most amino acids including Pro (slow action). When a terminal hydrophobic residue is followed by a prolyl residue, the two may be released as an intact Xaa-Pro dipeptide.</text>
        <dbReference type="EC" id="3.4.11.2"/>
    </reaction>
</comment>
<dbReference type="InterPro" id="IPR027268">
    <property type="entry name" value="Peptidase_M4/M1_CTD_sf"/>
</dbReference>
<dbReference type="InterPro" id="IPR035414">
    <property type="entry name" value="Peptidase_M1_pepN_Ig-like"/>
</dbReference>
<proteinExistence type="inferred from homology"/>
<dbReference type="Gene3D" id="1.25.50.10">
    <property type="entry name" value="Peptidase M1, alanyl aminopeptidase, C-terminal domain"/>
    <property type="match status" value="1"/>
</dbReference>
<organism evidence="18 19">
    <name type="scientific">Nisaea acidiphila</name>
    <dbReference type="NCBI Taxonomy" id="1862145"/>
    <lineage>
        <taxon>Bacteria</taxon>
        <taxon>Pseudomonadati</taxon>
        <taxon>Pseudomonadota</taxon>
        <taxon>Alphaproteobacteria</taxon>
        <taxon>Rhodospirillales</taxon>
        <taxon>Thalassobaculaceae</taxon>
        <taxon>Nisaea</taxon>
    </lineage>
</organism>
<dbReference type="PRINTS" id="PR00756">
    <property type="entry name" value="ALADIPTASE"/>
</dbReference>
<keyword evidence="19" id="KW-1185">Reference proteome</keyword>
<evidence type="ECO:0000256" key="2">
    <source>
        <dbReference type="ARBA" id="ARBA00001947"/>
    </source>
</evidence>
<dbReference type="SUPFAM" id="SSF55486">
    <property type="entry name" value="Metalloproteases ('zincins'), catalytic domain"/>
    <property type="match status" value="1"/>
</dbReference>
<gene>
    <name evidence="18" type="primary">pepN</name>
    <name evidence="18" type="ORF">NUH88_00995</name>
</gene>
<dbReference type="CDD" id="cd09600">
    <property type="entry name" value="M1_APN"/>
    <property type="match status" value="1"/>
</dbReference>
<dbReference type="Pfam" id="PF17432">
    <property type="entry name" value="DUF3458_C"/>
    <property type="match status" value="1"/>
</dbReference>
<evidence type="ECO:0000256" key="3">
    <source>
        <dbReference type="ARBA" id="ARBA00010136"/>
    </source>
</evidence>
<evidence type="ECO:0000256" key="7">
    <source>
        <dbReference type="ARBA" id="ARBA00022670"/>
    </source>
</evidence>
<evidence type="ECO:0000259" key="17">
    <source>
        <dbReference type="Pfam" id="PF17900"/>
    </source>
</evidence>
<evidence type="ECO:0000256" key="1">
    <source>
        <dbReference type="ARBA" id="ARBA00000098"/>
    </source>
</evidence>
<dbReference type="Gene3D" id="2.60.40.1840">
    <property type="match status" value="1"/>
</dbReference>
<dbReference type="KEGG" id="naci:NUH88_00995"/>
<dbReference type="Gene3D" id="3.30.2010.30">
    <property type="match status" value="1"/>
</dbReference>
<keyword evidence="11" id="KW-0482">Metalloprotease</keyword>
<accession>A0A9J7AXX7</accession>
<dbReference type="GO" id="GO:0016285">
    <property type="term" value="F:alanyl aminopeptidase activity"/>
    <property type="evidence" value="ECO:0007669"/>
    <property type="project" value="UniProtKB-EC"/>
</dbReference>
<dbReference type="GO" id="GO:0006508">
    <property type="term" value="P:proteolysis"/>
    <property type="evidence" value="ECO:0007669"/>
    <property type="project" value="UniProtKB-UniRule"/>
</dbReference>
<evidence type="ECO:0000256" key="11">
    <source>
        <dbReference type="ARBA" id="ARBA00023049"/>
    </source>
</evidence>
<evidence type="ECO:0000313" key="18">
    <source>
        <dbReference type="EMBL" id="UUX50277.1"/>
    </source>
</evidence>
<evidence type="ECO:0000256" key="4">
    <source>
        <dbReference type="ARBA" id="ARBA00012564"/>
    </source>
</evidence>
<dbReference type="Proteomes" id="UP001060336">
    <property type="component" value="Chromosome"/>
</dbReference>
<evidence type="ECO:0000259" key="14">
    <source>
        <dbReference type="Pfam" id="PF01433"/>
    </source>
</evidence>
<dbReference type="NCBIfam" id="TIGR02414">
    <property type="entry name" value="pepN_proteo"/>
    <property type="match status" value="1"/>
</dbReference>
<dbReference type="Gene3D" id="1.10.390.10">
    <property type="entry name" value="Neutral Protease Domain 2"/>
    <property type="match status" value="1"/>
</dbReference>
<dbReference type="GO" id="GO:0008270">
    <property type="term" value="F:zinc ion binding"/>
    <property type="evidence" value="ECO:0007669"/>
    <property type="project" value="InterPro"/>
</dbReference>
<dbReference type="InterPro" id="IPR012779">
    <property type="entry name" value="Peptidase_M1_pepN"/>
</dbReference>